<dbReference type="EMBL" id="QXED01000002">
    <property type="protein sequence ID" value="RIV25185.1"/>
    <property type="molecule type" value="Genomic_DNA"/>
</dbReference>
<sequence length="232" mass="24764">MKSITLLFLLLPGLIRSDDTWRKDRPVPGFTGLHVSSGIDVYLRQGNTEKLTFDVKGAEEDEVRSEVKNGILFLSIDRKGSMGFNFGRNRYVKAYVTVKQLTELKAGGGSDVLGEGSLSFRNLDLDASGGSDVKLTLKADELNVAASGGADVILQGSVRKLNADGSGGSELDARKLTADVCNARSTGGSDVYVNATKELTMLATGGSDLYYYGPARIVAKKESGGSDITRRD</sequence>
<dbReference type="AlphaFoldDB" id="A0A418MEJ7"/>
<dbReference type="Pfam" id="PF10988">
    <property type="entry name" value="DUF2807"/>
    <property type="match status" value="1"/>
</dbReference>
<dbReference type="OrthoDB" id="942536at2"/>
<evidence type="ECO:0000313" key="3">
    <source>
        <dbReference type="Proteomes" id="UP000283523"/>
    </source>
</evidence>
<dbReference type="InterPro" id="IPR021255">
    <property type="entry name" value="DUF2807"/>
</dbReference>
<protein>
    <submittedName>
        <fullName evidence="2">DUF2807 domain-containing protein</fullName>
    </submittedName>
</protein>
<proteinExistence type="predicted"/>
<comment type="caution">
    <text evidence="2">The sequence shown here is derived from an EMBL/GenBank/DDBJ whole genome shotgun (WGS) entry which is preliminary data.</text>
</comment>
<gene>
    <name evidence="2" type="ORF">DYU11_07685</name>
</gene>
<name>A0A418MEJ7_9BACT</name>
<accession>A0A418MEJ7</accession>
<dbReference type="RefSeq" id="WP_119667071.1">
    <property type="nucleotide sequence ID" value="NZ_QXED01000002.1"/>
</dbReference>
<organism evidence="2 3">
    <name type="scientific">Fibrisoma montanum</name>
    <dbReference type="NCBI Taxonomy" id="2305895"/>
    <lineage>
        <taxon>Bacteria</taxon>
        <taxon>Pseudomonadati</taxon>
        <taxon>Bacteroidota</taxon>
        <taxon>Cytophagia</taxon>
        <taxon>Cytophagales</taxon>
        <taxon>Spirosomataceae</taxon>
        <taxon>Fibrisoma</taxon>
    </lineage>
</organism>
<dbReference type="Gene3D" id="2.160.20.120">
    <property type="match status" value="1"/>
</dbReference>
<evidence type="ECO:0000259" key="1">
    <source>
        <dbReference type="Pfam" id="PF10988"/>
    </source>
</evidence>
<feature type="domain" description="Putative auto-transporter adhesin head GIN" evidence="1">
    <location>
        <begin position="30"/>
        <end position="213"/>
    </location>
</feature>
<reference evidence="2 3" key="1">
    <citation type="submission" date="2018-08" db="EMBL/GenBank/DDBJ databases">
        <title>Fibrisoma montanum sp. nov., isolated from Danxia mountain soil.</title>
        <authorList>
            <person name="Huang Y."/>
        </authorList>
    </citation>
    <scope>NUCLEOTIDE SEQUENCE [LARGE SCALE GENOMIC DNA]</scope>
    <source>
        <strain evidence="2 3">HYT19</strain>
    </source>
</reference>
<evidence type="ECO:0000313" key="2">
    <source>
        <dbReference type="EMBL" id="RIV25185.1"/>
    </source>
</evidence>
<keyword evidence="3" id="KW-1185">Reference proteome</keyword>
<dbReference type="Proteomes" id="UP000283523">
    <property type="component" value="Unassembled WGS sequence"/>
</dbReference>